<gene>
    <name evidence="3" type="ORF">DYE49_01460</name>
</gene>
<feature type="domain" description="DUF4143" evidence="2">
    <location>
        <begin position="198"/>
        <end position="344"/>
    </location>
</feature>
<dbReference type="EMBL" id="CP031517">
    <property type="protein sequence ID" value="QOS39190.1"/>
    <property type="molecule type" value="Genomic_DNA"/>
</dbReference>
<dbReference type="Gene3D" id="3.40.50.300">
    <property type="entry name" value="P-loop containing nucleotide triphosphate hydrolases"/>
    <property type="match status" value="1"/>
</dbReference>
<keyword evidence="3" id="KW-0547">Nucleotide-binding</keyword>
<evidence type="ECO:0000313" key="4">
    <source>
        <dbReference type="Proteomes" id="UP000593591"/>
    </source>
</evidence>
<evidence type="ECO:0000313" key="3">
    <source>
        <dbReference type="EMBL" id="QOS39190.1"/>
    </source>
</evidence>
<organism evidence="3 4">
    <name type="scientific">Treponema rectale</name>
    <dbReference type="NCBI Taxonomy" id="744512"/>
    <lineage>
        <taxon>Bacteria</taxon>
        <taxon>Pseudomonadati</taxon>
        <taxon>Spirochaetota</taxon>
        <taxon>Spirochaetia</taxon>
        <taxon>Spirochaetales</taxon>
        <taxon>Treponemataceae</taxon>
        <taxon>Treponema</taxon>
    </lineage>
</organism>
<dbReference type="PANTHER" id="PTHR33295:SF20">
    <property type="entry name" value="ATPASE"/>
    <property type="match status" value="1"/>
</dbReference>
<evidence type="ECO:0000259" key="1">
    <source>
        <dbReference type="Pfam" id="PF13173"/>
    </source>
</evidence>
<dbReference type="InterPro" id="IPR025420">
    <property type="entry name" value="DUF4143"/>
</dbReference>
<dbReference type="AlphaFoldDB" id="A0A7M1XJ58"/>
<dbReference type="GO" id="GO:0005524">
    <property type="term" value="F:ATP binding"/>
    <property type="evidence" value="ECO:0007669"/>
    <property type="project" value="UniProtKB-KW"/>
</dbReference>
<dbReference type="InterPro" id="IPR027417">
    <property type="entry name" value="P-loop_NTPase"/>
</dbReference>
<evidence type="ECO:0000259" key="2">
    <source>
        <dbReference type="Pfam" id="PF13635"/>
    </source>
</evidence>
<keyword evidence="3" id="KW-0067">ATP-binding</keyword>
<sequence length="399" mass="46885">MKRIERTFYLNRLKGLKDTPDIKIITGIRRSGKSELMKDYINYIKESDKEANIIYVDFYDLEFDGLKDYKELNKYIKERISDKKNNYLFIDEVQLCKDFELTINSIHNSGECDIYITGSNAFLLSSDLSTLFTGRYIEIEVYPFSFSEFSEYYDNQKNKEDLLDEYVTKGGLAGSYLYNEEIDRVKYIKGVYETIINRDLVSKYNLSDTMVLGHLAEFMMDNISNMTSPNNISGELSNNQIKTNHVTVGNYIKYLCNAFVFYDIKRFDIKGKKYLETADKYYLCDLGFRFSILGTRNMDYGRCYENIVCLELLRRGYDVYIGKLYQKEIDFVAMKGSKKIYIQVSDDITGEDTFNREVTPLLQIKDAYPKILIARTKHSEYQYEGIRIINISDWLLNNF</sequence>
<accession>A0A7M1XJ58</accession>
<dbReference type="SUPFAM" id="SSF52540">
    <property type="entry name" value="P-loop containing nucleoside triphosphate hydrolases"/>
    <property type="match status" value="1"/>
</dbReference>
<dbReference type="KEGG" id="trc:DYE49_01460"/>
<dbReference type="InterPro" id="IPR041682">
    <property type="entry name" value="AAA_14"/>
</dbReference>
<dbReference type="PANTHER" id="PTHR33295">
    <property type="entry name" value="ATPASE"/>
    <property type="match status" value="1"/>
</dbReference>
<dbReference type="Pfam" id="PF13635">
    <property type="entry name" value="DUF4143"/>
    <property type="match status" value="1"/>
</dbReference>
<proteinExistence type="predicted"/>
<dbReference type="Pfam" id="PF13173">
    <property type="entry name" value="AAA_14"/>
    <property type="match status" value="1"/>
</dbReference>
<feature type="domain" description="AAA" evidence="1">
    <location>
        <begin position="21"/>
        <end position="149"/>
    </location>
</feature>
<name>A0A7M1XJ58_9SPIR</name>
<dbReference type="Proteomes" id="UP000593591">
    <property type="component" value="Chromosome"/>
</dbReference>
<protein>
    <submittedName>
        <fullName evidence="3">ATP-binding protein</fullName>
    </submittedName>
</protein>
<reference evidence="3 4" key="1">
    <citation type="submission" date="2018-08" db="EMBL/GenBank/DDBJ databases">
        <title>The first complete genome of Treponema rectale (CHPAT), a commensal spirochete of the bovine rectum.</title>
        <authorList>
            <person name="Staton G.J."/>
            <person name="Clegg S.R."/>
            <person name="Carter S.D."/>
            <person name="Radford A.D."/>
            <person name="Darby A."/>
            <person name="Hall N."/>
            <person name="Birtles R.J."/>
            <person name="Evans N.J."/>
        </authorList>
    </citation>
    <scope>NUCLEOTIDE SEQUENCE [LARGE SCALE GENOMIC DNA]</scope>
    <source>
        <strain evidence="3 4">CHPA</strain>
    </source>
</reference>